<evidence type="ECO:0000256" key="1">
    <source>
        <dbReference type="ARBA" id="ARBA00023117"/>
    </source>
</evidence>
<organism evidence="6 7">
    <name type="scientific">Monilinia fructicola</name>
    <name type="common">Brown rot fungus</name>
    <name type="synonym">Ciboria fructicola</name>
    <dbReference type="NCBI Taxonomy" id="38448"/>
    <lineage>
        <taxon>Eukaryota</taxon>
        <taxon>Fungi</taxon>
        <taxon>Dikarya</taxon>
        <taxon>Ascomycota</taxon>
        <taxon>Pezizomycotina</taxon>
        <taxon>Leotiomycetes</taxon>
        <taxon>Helotiales</taxon>
        <taxon>Sclerotiniaceae</taxon>
        <taxon>Monilinia</taxon>
    </lineage>
</organism>
<reference evidence="6 7" key="1">
    <citation type="submission" date="2019-06" db="EMBL/GenBank/DDBJ databases">
        <title>Genome Sequence of the Brown Rot Fungal Pathogen Monilinia fructicola.</title>
        <authorList>
            <person name="De Miccolis Angelini R.M."/>
            <person name="Landi L."/>
            <person name="Abate D."/>
            <person name="Pollastro S."/>
            <person name="Romanazzi G."/>
            <person name="Faretra F."/>
        </authorList>
    </citation>
    <scope>NUCLEOTIDE SEQUENCE [LARGE SCALE GENOMIC DNA]</scope>
    <source>
        <strain evidence="6 7">Mfrc123</strain>
    </source>
</reference>
<dbReference type="AlphaFoldDB" id="A0A5M9J9B9"/>
<feature type="domain" description="NET" evidence="5">
    <location>
        <begin position="957"/>
        <end position="1039"/>
    </location>
</feature>
<feature type="compositionally biased region" description="Acidic residues" evidence="3">
    <location>
        <begin position="1107"/>
        <end position="1118"/>
    </location>
</feature>
<feature type="compositionally biased region" description="Basic and acidic residues" evidence="3">
    <location>
        <begin position="301"/>
        <end position="313"/>
    </location>
</feature>
<evidence type="ECO:0000256" key="3">
    <source>
        <dbReference type="SAM" id="MobiDB-lite"/>
    </source>
</evidence>
<accession>A0A5M9J9B9</accession>
<dbReference type="Pfam" id="PF17035">
    <property type="entry name" value="BET"/>
    <property type="match status" value="1"/>
</dbReference>
<evidence type="ECO:0000256" key="2">
    <source>
        <dbReference type="PROSITE-ProRule" id="PRU00035"/>
    </source>
</evidence>
<dbReference type="PROSITE" id="PS50014">
    <property type="entry name" value="BROMODOMAIN_2"/>
    <property type="match status" value="2"/>
</dbReference>
<feature type="compositionally biased region" description="Low complexity" evidence="3">
    <location>
        <begin position="947"/>
        <end position="958"/>
    </location>
</feature>
<feature type="compositionally biased region" description="Basic and acidic residues" evidence="3">
    <location>
        <begin position="483"/>
        <end position="500"/>
    </location>
</feature>
<dbReference type="InterPro" id="IPR050935">
    <property type="entry name" value="Bromo_chromatin_reader"/>
</dbReference>
<dbReference type="PROSITE" id="PS51525">
    <property type="entry name" value="NET"/>
    <property type="match status" value="1"/>
</dbReference>
<protein>
    <recommendedName>
        <fullName evidence="8">Bromo domain-containing protein</fullName>
    </recommendedName>
</protein>
<dbReference type="PANTHER" id="PTHR22880">
    <property type="entry name" value="FALZ-RELATED BROMODOMAIN-CONTAINING PROTEINS"/>
    <property type="match status" value="1"/>
</dbReference>
<dbReference type="PANTHER" id="PTHR22880:SF225">
    <property type="entry name" value="BROMODOMAIN-CONTAINING PROTEIN BET-1-RELATED"/>
    <property type="match status" value="1"/>
</dbReference>
<keyword evidence="7" id="KW-1185">Reference proteome</keyword>
<dbReference type="EMBL" id="VICG01000014">
    <property type="protein sequence ID" value="KAA8565387.1"/>
    <property type="molecule type" value="Genomic_DNA"/>
</dbReference>
<feature type="compositionally biased region" description="Basic residues" evidence="3">
    <location>
        <begin position="930"/>
        <end position="946"/>
    </location>
</feature>
<gene>
    <name evidence="6" type="ORF">EYC84_011093</name>
</gene>
<feature type="domain" description="Bromo" evidence="4">
    <location>
        <begin position="551"/>
        <end position="616"/>
    </location>
</feature>
<feature type="region of interest" description="Disordered" evidence="3">
    <location>
        <begin position="636"/>
        <end position="724"/>
    </location>
</feature>
<dbReference type="InterPro" id="IPR018359">
    <property type="entry name" value="Bromodomain_CS"/>
</dbReference>
<evidence type="ECO:0000259" key="4">
    <source>
        <dbReference type="PROSITE" id="PS50014"/>
    </source>
</evidence>
<feature type="compositionally biased region" description="Basic and acidic residues" evidence="3">
    <location>
        <begin position="697"/>
        <end position="718"/>
    </location>
</feature>
<dbReference type="Proteomes" id="UP000322873">
    <property type="component" value="Unassembled WGS sequence"/>
</dbReference>
<dbReference type="Pfam" id="PF00439">
    <property type="entry name" value="Bromodomain"/>
    <property type="match status" value="2"/>
</dbReference>
<sequence>MLMRRSLSLVVPFHDKSRVALHSPSTLEFLIISISIDPSRKDLNSKLSHHQITIHDFIRAVSNFERRGTVKKEILKQNEKNIEIALRRGINKSSSSLPQSNPFLLSQIFVAIQKHKPTTRTTRSKLSTTVQPKYNQIFHISSNSRRDKTRKKKQKKIDLVALLSFQFSQLQNYPRSIFSSVFSQAHSEDLALEQKTIPVPSSDTMALDLNINGTSTRDDSKTEEQQTTSDAELKKSPETNSSESAELTSTPELNGRLNADSDAVDSTLPQPTLVESHTQDTPESQNVSQPQDSNTTVASEEATKSVEEPERAVSDLPTPADSVPDAVIESLAPTAVPPIVEAPESDIRDEVSPLTQVPEAIPQSTLPASDEKEEPAKEEPPISAPEASAPAPETKAESVDDMNLNFDAPRRDLPPSSPNVAPPSVDMEVSPRQKAPAEPITASAPANLESKDVEMTDAPAPAPAQPQVTKVAREREDDGEEEPLAKRTKTEESEEHKESSKLGTPAVIQNGVTTNGTSSNGSTTRPITQHETKEIVKIIKNVIKTAAGKNFRSPVAILWPGFAEAYAQKVENEIDLGTMEKKIKSGEYPSIQAIKDDAVLLYENAVAFNGLDNPITVAANDVKTSIISKLGSLPPEPPAHVAKAQVKKPKRPTPSLDAAPRVPVARRPSRGSTGAAVPMSAPAPTFALDPVTSTPLIRRDSTKDGRPKREIHPPKNKDLPYSSVRPKSKKYSVELKWCEETLNEMKKAKYHVFSSAFLTPVDPVALQIPNYFTVIKSPMDISTVSEKLHNGVYTRAKEFEQDVKLIFQNCYKFNPEGNPVRIMGQQFEEVFNGLLAKKDRWIADHQPVAMTPDRDDDTEEDEESEDEPEPVPEVTQGAATARLIVEQTKLIDMLSKPEASDAIDLQRKVLALVQEAADREKEKQAAVTKKPIKKSRPSKPSKKAAPTKKATTGPTKKSGGVRRDRYMGTVEKEVIAAGIGLLPDQISTEMMELIKLDQPGMVIEEDGTMELEIESITPQLLWKIYDAIHEHLPQIEANVRASFQDKKEEPRVAQKPAQKKKNKPMSKVEQERKIALLKEKVQDFSRGAGSTSQEPIESVEQHTQEESSGDESSDSEEE</sequence>
<dbReference type="GO" id="GO:0000785">
    <property type="term" value="C:chromatin"/>
    <property type="evidence" value="ECO:0007669"/>
    <property type="project" value="TreeGrafter"/>
</dbReference>
<feature type="compositionally biased region" description="Basic and acidic residues" evidence="3">
    <location>
        <begin position="1043"/>
        <end position="1052"/>
    </location>
</feature>
<dbReference type="SUPFAM" id="SSF47370">
    <property type="entry name" value="Bromodomain"/>
    <property type="match status" value="2"/>
</dbReference>
<feature type="compositionally biased region" description="Polar residues" evidence="3">
    <location>
        <begin position="238"/>
        <end position="252"/>
    </location>
</feature>
<feature type="compositionally biased region" description="Low complexity" evidence="3">
    <location>
        <begin position="510"/>
        <end position="524"/>
    </location>
</feature>
<evidence type="ECO:0000259" key="5">
    <source>
        <dbReference type="PROSITE" id="PS51525"/>
    </source>
</evidence>
<dbReference type="InterPro" id="IPR001487">
    <property type="entry name" value="Bromodomain"/>
</dbReference>
<dbReference type="SMART" id="SM00297">
    <property type="entry name" value="BROMO"/>
    <property type="match status" value="2"/>
</dbReference>
<feature type="compositionally biased region" description="Low complexity" evidence="3">
    <location>
        <begin position="384"/>
        <end position="393"/>
    </location>
</feature>
<proteinExistence type="predicted"/>
<dbReference type="PROSITE" id="PS00633">
    <property type="entry name" value="BROMODOMAIN_1"/>
    <property type="match status" value="1"/>
</dbReference>
<feature type="compositionally biased region" description="Polar residues" evidence="3">
    <location>
        <begin position="267"/>
        <end position="298"/>
    </location>
</feature>
<dbReference type="Gene3D" id="1.20.920.10">
    <property type="entry name" value="Bromodomain-like"/>
    <property type="match status" value="2"/>
</dbReference>
<feature type="compositionally biased region" description="Acidic residues" evidence="3">
    <location>
        <begin position="854"/>
        <end position="870"/>
    </location>
</feature>
<keyword evidence="1 2" id="KW-0103">Bromodomain</keyword>
<feature type="region of interest" description="Disordered" evidence="3">
    <location>
        <begin position="845"/>
        <end position="879"/>
    </location>
</feature>
<feature type="region of interest" description="Disordered" evidence="3">
    <location>
        <begin position="919"/>
        <end position="965"/>
    </location>
</feature>
<dbReference type="InterPro" id="IPR027353">
    <property type="entry name" value="NET_dom"/>
</dbReference>
<evidence type="ECO:0000313" key="6">
    <source>
        <dbReference type="EMBL" id="KAA8565387.1"/>
    </source>
</evidence>
<evidence type="ECO:0000313" key="7">
    <source>
        <dbReference type="Proteomes" id="UP000322873"/>
    </source>
</evidence>
<dbReference type="CDD" id="cd04369">
    <property type="entry name" value="Bromodomain"/>
    <property type="match status" value="1"/>
</dbReference>
<comment type="caution">
    <text evidence="6">The sequence shown here is derived from an EMBL/GenBank/DDBJ whole genome shotgun (WGS) entry which is preliminary data.</text>
</comment>
<dbReference type="GO" id="GO:0006355">
    <property type="term" value="P:regulation of DNA-templated transcription"/>
    <property type="evidence" value="ECO:0007669"/>
    <property type="project" value="TreeGrafter"/>
</dbReference>
<dbReference type="PRINTS" id="PR00503">
    <property type="entry name" value="BROMODOMAIN"/>
</dbReference>
<name>A0A5M9J9B9_MONFR</name>
<feature type="compositionally biased region" description="Basic and acidic residues" evidence="3">
    <location>
        <begin position="1066"/>
        <end position="1083"/>
    </location>
</feature>
<evidence type="ECO:0008006" key="8">
    <source>
        <dbReference type="Google" id="ProtNLM"/>
    </source>
</evidence>
<dbReference type="GO" id="GO:0005634">
    <property type="term" value="C:nucleus"/>
    <property type="evidence" value="ECO:0007669"/>
    <property type="project" value="TreeGrafter"/>
</dbReference>
<feature type="region of interest" description="Disordered" evidence="3">
    <location>
        <begin position="195"/>
        <end position="527"/>
    </location>
</feature>
<dbReference type="InterPro" id="IPR036427">
    <property type="entry name" value="Bromodomain-like_sf"/>
</dbReference>
<dbReference type="GO" id="GO:0006338">
    <property type="term" value="P:chromatin remodeling"/>
    <property type="evidence" value="ECO:0007669"/>
    <property type="project" value="TreeGrafter"/>
</dbReference>
<dbReference type="CDD" id="cd05499">
    <property type="entry name" value="Bromo_BDF1_2_II"/>
    <property type="match status" value="1"/>
</dbReference>
<dbReference type="VEuPathDB" id="FungiDB:MFRU_045g00730"/>
<feature type="region of interest" description="Disordered" evidence="3">
    <location>
        <begin position="1043"/>
        <end position="1118"/>
    </location>
</feature>
<feature type="domain" description="Bromo" evidence="4">
    <location>
        <begin position="749"/>
        <end position="821"/>
    </location>
</feature>